<keyword evidence="4" id="KW-1185">Reference proteome</keyword>
<dbReference type="GO" id="GO:0016887">
    <property type="term" value="F:ATP hydrolysis activity"/>
    <property type="evidence" value="ECO:0007669"/>
    <property type="project" value="InterPro"/>
</dbReference>
<dbReference type="PANTHER" id="PTHR43581:SF4">
    <property type="entry name" value="ATP_GTP PHOSPHATASE"/>
    <property type="match status" value="1"/>
</dbReference>
<evidence type="ECO:0000259" key="2">
    <source>
        <dbReference type="Pfam" id="PF20469"/>
    </source>
</evidence>
<sequence>VDGGYGCEVVNVYAHPADPCPKFPQSRRDRLTAGSGFGIVGENRSGKSNLIHALRLVLDTTLSIADRQLDRDDFWDGLSDGSPDWDPLSAGHVIEVSIDIVGFADNARVLTALADALVEQDPPHARLTYRFGPVDMGDDAIPLASRYQGRVYGGDSYTRDISTSVRRQLHFHLLPALRDVESDIARWRGSPLRELLERAAREVSDDDLTQVRAAMRTTNDRVNDLDQIRDLSGRISERLTEMVGPYQAVDTDLAVAPEDPMRLIRSMRIFVDGPLRRRLSSASLGTLNIIYLALLDLGLQDRLSDQVIAHTVVAIEEPEAHLHPHLQRVIFRQVLTEANDERTVVVTTQSPHIVSVTDPRKLIMLRSQDDQTTVCAATSAVLQPGEWNDIARYLDATRAEIVFARKVLLVEGFAEQVLVPVMAAQIGIDLDKLGISVCAVHGTHFGSYVRFCAALSIPWAVLTDGDPDTAGVSRGGKRAADLIASLELAGPPSAHGCFVGNTTFEYDLVASEPRNVAAAFDALTALSAAPSAAVIKGWGDTVPDQDTFMRAIANAGGKGRYAQRLAEASIEPPGYVDQALRYLAQT</sequence>
<proteinExistence type="predicted"/>
<feature type="domain" description="OLD protein-like TOPRIM" evidence="2">
    <location>
        <begin position="403"/>
        <end position="466"/>
    </location>
</feature>
<dbReference type="InterPro" id="IPR003959">
    <property type="entry name" value="ATPase_AAA_core"/>
</dbReference>
<dbReference type="InterPro" id="IPR051396">
    <property type="entry name" value="Bact_Antivir_Def_Nuclease"/>
</dbReference>
<evidence type="ECO:0000313" key="3">
    <source>
        <dbReference type="EMBL" id="SPM32206.1"/>
    </source>
</evidence>
<dbReference type="STRING" id="1841860.GCA_900157375_00002"/>
<organism evidence="3 4">
    <name type="scientific">Mycobacterium rhizamassiliense</name>
    <dbReference type="NCBI Taxonomy" id="1841860"/>
    <lineage>
        <taxon>Bacteria</taxon>
        <taxon>Bacillati</taxon>
        <taxon>Actinomycetota</taxon>
        <taxon>Actinomycetes</taxon>
        <taxon>Mycobacteriales</taxon>
        <taxon>Mycobacteriaceae</taxon>
        <taxon>Mycobacterium</taxon>
    </lineage>
</organism>
<dbReference type="CDD" id="cd01026">
    <property type="entry name" value="TOPRIM_OLD"/>
    <property type="match status" value="1"/>
</dbReference>
<dbReference type="PANTHER" id="PTHR43581">
    <property type="entry name" value="ATP/GTP PHOSPHATASE"/>
    <property type="match status" value="1"/>
</dbReference>
<evidence type="ECO:0000313" key="4">
    <source>
        <dbReference type="Proteomes" id="UP000240988"/>
    </source>
</evidence>
<dbReference type="Proteomes" id="UP000240988">
    <property type="component" value="Unassembled WGS sequence"/>
</dbReference>
<dbReference type="GO" id="GO:0005524">
    <property type="term" value="F:ATP binding"/>
    <property type="evidence" value="ECO:0007669"/>
    <property type="project" value="InterPro"/>
</dbReference>
<dbReference type="Pfam" id="PF20469">
    <property type="entry name" value="OLD-like_TOPRIM"/>
    <property type="match status" value="1"/>
</dbReference>
<protein>
    <submittedName>
        <fullName evidence="3">Uncharacterized protein</fullName>
    </submittedName>
</protein>
<feature type="non-terminal residue" evidence="3">
    <location>
        <position position="1"/>
    </location>
</feature>
<dbReference type="Pfam" id="PF13304">
    <property type="entry name" value="AAA_21"/>
    <property type="match status" value="1"/>
</dbReference>
<accession>A0A2U3NL36</accession>
<dbReference type="InterPro" id="IPR034139">
    <property type="entry name" value="TOPRIM_OLD"/>
</dbReference>
<gene>
    <name evidence="3" type="ORF">MRAB57_3</name>
</gene>
<dbReference type="EMBL" id="FUFA01000001">
    <property type="protein sequence ID" value="SPM32206.1"/>
    <property type="molecule type" value="Genomic_DNA"/>
</dbReference>
<dbReference type="SUPFAM" id="SSF52540">
    <property type="entry name" value="P-loop containing nucleoside triphosphate hydrolases"/>
    <property type="match status" value="1"/>
</dbReference>
<dbReference type="AlphaFoldDB" id="A0A2U3NL36"/>
<reference evidence="3 4" key="1">
    <citation type="submission" date="2017-01" db="EMBL/GenBank/DDBJ databases">
        <authorList>
            <consortium name="Urmite Genomes"/>
        </authorList>
    </citation>
    <scope>NUCLEOTIDE SEQUENCE [LARGE SCALE GENOMIC DNA]</scope>
    <source>
        <strain evidence="3 4">AB57</strain>
    </source>
</reference>
<name>A0A2U3NL36_9MYCO</name>
<dbReference type="InterPro" id="IPR027417">
    <property type="entry name" value="P-loop_NTPase"/>
</dbReference>
<dbReference type="Gene3D" id="3.40.50.300">
    <property type="entry name" value="P-loop containing nucleotide triphosphate hydrolases"/>
    <property type="match status" value="1"/>
</dbReference>
<evidence type="ECO:0000259" key="1">
    <source>
        <dbReference type="Pfam" id="PF13304"/>
    </source>
</evidence>
<feature type="domain" description="ATPase AAA-type core" evidence="1">
    <location>
        <begin position="38"/>
        <end position="355"/>
    </location>
</feature>